<keyword evidence="8" id="KW-1185">Reference proteome</keyword>
<dbReference type="InterPro" id="IPR012340">
    <property type="entry name" value="NA-bd_OB-fold"/>
</dbReference>
<dbReference type="AlphaFoldDB" id="A0A844YHH9"/>
<organism evidence="7 8">
    <name type="scientific">Qipengyuania oceanensis</name>
    <dbReference type="NCBI Taxonomy" id="1463597"/>
    <lineage>
        <taxon>Bacteria</taxon>
        <taxon>Pseudomonadati</taxon>
        <taxon>Pseudomonadota</taxon>
        <taxon>Alphaproteobacteria</taxon>
        <taxon>Sphingomonadales</taxon>
        <taxon>Erythrobacteraceae</taxon>
        <taxon>Qipengyuania</taxon>
    </lineage>
</organism>
<dbReference type="InterPro" id="IPR052165">
    <property type="entry name" value="Membrane_assoc_protease"/>
</dbReference>
<evidence type="ECO:0000313" key="8">
    <source>
        <dbReference type="Proteomes" id="UP000445582"/>
    </source>
</evidence>
<name>A0A844YHH9_9SPHN</name>
<dbReference type="Gene3D" id="2.40.50.140">
    <property type="entry name" value="Nucleic acid-binding proteins"/>
    <property type="match status" value="1"/>
</dbReference>
<evidence type="ECO:0000256" key="2">
    <source>
        <dbReference type="ARBA" id="ARBA00022692"/>
    </source>
</evidence>
<dbReference type="EMBL" id="WTYN01000001">
    <property type="protein sequence ID" value="MXO62789.1"/>
    <property type="molecule type" value="Genomic_DNA"/>
</dbReference>
<comment type="subcellular location">
    <subcellularLocation>
        <location evidence="1">Membrane</location>
        <topology evidence="1">Multi-pass membrane protein</topology>
    </subcellularLocation>
</comment>
<keyword evidence="3 5" id="KW-1133">Transmembrane helix</keyword>
<dbReference type="Pfam" id="PF01957">
    <property type="entry name" value="NfeD"/>
    <property type="match status" value="1"/>
</dbReference>
<dbReference type="GO" id="GO:0005886">
    <property type="term" value="C:plasma membrane"/>
    <property type="evidence" value="ECO:0007669"/>
    <property type="project" value="TreeGrafter"/>
</dbReference>
<keyword evidence="4 5" id="KW-0472">Membrane</keyword>
<sequence length="159" mass="16930">MFEGIEMPWIWLGIGLLLAALEIVVPGVYLIWLAVAAIATGAIAFVFDLGVPFQIINFVFLSLIAAFSAKRFLRDRPIVSSDPLLNKRGGRMTGETAVVTQAFDGGTGRVRHGDSEWLARGPDIAVGERVRITGSDGSLLLVEPLNLLTDEGTAPPAGA</sequence>
<keyword evidence="2 5" id="KW-0812">Transmembrane</keyword>
<dbReference type="InterPro" id="IPR002810">
    <property type="entry name" value="NfeD-like_C"/>
</dbReference>
<evidence type="ECO:0000256" key="1">
    <source>
        <dbReference type="ARBA" id="ARBA00004141"/>
    </source>
</evidence>
<dbReference type="PANTHER" id="PTHR33507:SF3">
    <property type="entry name" value="INNER MEMBRANE PROTEIN YBBJ"/>
    <property type="match status" value="1"/>
</dbReference>
<dbReference type="RefSeq" id="WP_160673316.1">
    <property type="nucleotide sequence ID" value="NZ_WTYN01000001.1"/>
</dbReference>
<protein>
    <submittedName>
        <fullName evidence="7">NfeD family protein</fullName>
    </submittedName>
</protein>
<gene>
    <name evidence="7" type="ORF">GRI48_07195</name>
</gene>
<feature type="transmembrane region" description="Helical" evidence="5">
    <location>
        <begin position="12"/>
        <end position="45"/>
    </location>
</feature>
<feature type="transmembrane region" description="Helical" evidence="5">
    <location>
        <begin position="51"/>
        <end position="69"/>
    </location>
</feature>
<evidence type="ECO:0000256" key="4">
    <source>
        <dbReference type="ARBA" id="ARBA00023136"/>
    </source>
</evidence>
<feature type="domain" description="NfeD-like C-terminal" evidence="6">
    <location>
        <begin position="91"/>
        <end position="144"/>
    </location>
</feature>
<proteinExistence type="predicted"/>
<evidence type="ECO:0000256" key="5">
    <source>
        <dbReference type="SAM" id="Phobius"/>
    </source>
</evidence>
<accession>A0A844YHH9</accession>
<dbReference type="PANTHER" id="PTHR33507">
    <property type="entry name" value="INNER MEMBRANE PROTEIN YBBJ"/>
    <property type="match status" value="1"/>
</dbReference>
<evidence type="ECO:0000259" key="6">
    <source>
        <dbReference type="Pfam" id="PF01957"/>
    </source>
</evidence>
<evidence type="ECO:0000256" key="3">
    <source>
        <dbReference type="ARBA" id="ARBA00022989"/>
    </source>
</evidence>
<evidence type="ECO:0000313" key="7">
    <source>
        <dbReference type="EMBL" id="MXO62789.1"/>
    </source>
</evidence>
<dbReference type="Proteomes" id="UP000445582">
    <property type="component" value="Unassembled WGS sequence"/>
</dbReference>
<comment type="caution">
    <text evidence="7">The sequence shown here is derived from an EMBL/GenBank/DDBJ whole genome shotgun (WGS) entry which is preliminary data.</text>
</comment>
<reference evidence="7 8" key="1">
    <citation type="submission" date="2019-12" db="EMBL/GenBank/DDBJ databases">
        <title>Genomic-based taxomic classification of the family Erythrobacteraceae.</title>
        <authorList>
            <person name="Xu L."/>
        </authorList>
    </citation>
    <scope>NUCLEOTIDE SEQUENCE [LARGE SCALE GENOMIC DNA]</scope>
    <source>
        <strain evidence="7 8">MCCC 1A09965</strain>
    </source>
</reference>
<dbReference type="OrthoDB" id="9810336at2"/>